<protein>
    <recommendedName>
        <fullName evidence="3">Profilin</fullName>
    </recommendedName>
</protein>
<comment type="caution">
    <text evidence="1">The sequence shown here is derived from an EMBL/GenBank/DDBJ whole genome shotgun (WGS) entry which is preliminary data.</text>
</comment>
<dbReference type="GO" id="GO:0003779">
    <property type="term" value="F:actin binding"/>
    <property type="evidence" value="ECO:0007669"/>
    <property type="project" value="InterPro"/>
</dbReference>
<dbReference type="AlphaFoldDB" id="A0A210Q5D1"/>
<dbReference type="Pfam" id="PF00235">
    <property type="entry name" value="Profilin"/>
    <property type="match status" value="1"/>
</dbReference>
<proteinExistence type="predicted"/>
<dbReference type="Proteomes" id="UP000242188">
    <property type="component" value="Unassembled WGS sequence"/>
</dbReference>
<reference evidence="1 2" key="1">
    <citation type="journal article" date="2017" name="Nat. Ecol. Evol.">
        <title>Scallop genome provides insights into evolution of bilaterian karyotype and development.</title>
        <authorList>
            <person name="Wang S."/>
            <person name="Zhang J."/>
            <person name="Jiao W."/>
            <person name="Li J."/>
            <person name="Xun X."/>
            <person name="Sun Y."/>
            <person name="Guo X."/>
            <person name="Huan P."/>
            <person name="Dong B."/>
            <person name="Zhang L."/>
            <person name="Hu X."/>
            <person name="Sun X."/>
            <person name="Wang J."/>
            <person name="Zhao C."/>
            <person name="Wang Y."/>
            <person name="Wang D."/>
            <person name="Huang X."/>
            <person name="Wang R."/>
            <person name="Lv J."/>
            <person name="Li Y."/>
            <person name="Zhang Z."/>
            <person name="Liu B."/>
            <person name="Lu W."/>
            <person name="Hui Y."/>
            <person name="Liang J."/>
            <person name="Zhou Z."/>
            <person name="Hou R."/>
            <person name="Li X."/>
            <person name="Liu Y."/>
            <person name="Li H."/>
            <person name="Ning X."/>
            <person name="Lin Y."/>
            <person name="Zhao L."/>
            <person name="Xing Q."/>
            <person name="Dou J."/>
            <person name="Li Y."/>
            <person name="Mao J."/>
            <person name="Guo H."/>
            <person name="Dou H."/>
            <person name="Li T."/>
            <person name="Mu C."/>
            <person name="Jiang W."/>
            <person name="Fu Q."/>
            <person name="Fu X."/>
            <person name="Miao Y."/>
            <person name="Liu J."/>
            <person name="Yu Q."/>
            <person name="Li R."/>
            <person name="Liao H."/>
            <person name="Li X."/>
            <person name="Kong Y."/>
            <person name="Jiang Z."/>
            <person name="Chourrout D."/>
            <person name="Li R."/>
            <person name="Bao Z."/>
        </authorList>
    </citation>
    <scope>NUCLEOTIDE SEQUENCE [LARGE SCALE GENOMIC DNA]</scope>
    <source>
        <strain evidence="1 2">PY_sf001</strain>
    </source>
</reference>
<organism evidence="1 2">
    <name type="scientific">Mizuhopecten yessoensis</name>
    <name type="common">Japanese scallop</name>
    <name type="synonym">Patinopecten yessoensis</name>
    <dbReference type="NCBI Taxonomy" id="6573"/>
    <lineage>
        <taxon>Eukaryota</taxon>
        <taxon>Metazoa</taxon>
        <taxon>Spiralia</taxon>
        <taxon>Lophotrochozoa</taxon>
        <taxon>Mollusca</taxon>
        <taxon>Bivalvia</taxon>
        <taxon>Autobranchia</taxon>
        <taxon>Pteriomorphia</taxon>
        <taxon>Pectinida</taxon>
        <taxon>Pectinoidea</taxon>
        <taxon>Pectinidae</taxon>
        <taxon>Mizuhopecten</taxon>
    </lineage>
</organism>
<evidence type="ECO:0000313" key="2">
    <source>
        <dbReference type="Proteomes" id="UP000242188"/>
    </source>
</evidence>
<sequence>MSWKDYVEKSLRGNDGEDGSYMAGVFSLNGAPLAVHPSEFVPTDVQVKRLIDVIDGKDLEQLQTNGCIFHGMKFAFLKTDVNMVCLQRKRMKEGEELLENSRWPLCAYKTKQCILIRISKLGPVSGRENTGKTGQIGDYLNANLS</sequence>
<accession>A0A210Q5D1</accession>
<keyword evidence="2" id="KW-1185">Reference proteome</keyword>
<dbReference type="InterPro" id="IPR048278">
    <property type="entry name" value="PFN"/>
</dbReference>
<dbReference type="InterPro" id="IPR036140">
    <property type="entry name" value="PFN_sf"/>
</dbReference>
<dbReference type="EMBL" id="NEDP02004983">
    <property type="protein sequence ID" value="OWF43925.1"/>
    <property type="molecule type" value="Genomic_DNA"/>
</dbReference>
<dbReference type="Gene3D" id="3.30.450.30">
    <property type="entry name" value="Dynein light chain 2a, cytoplasmic"/>
    <property type="match status" value="1"/>
</dbReference>
<name>A0A210Q5D1_MIZYE</name>
<dbReference type="SUPFAM" id="SSF55770">
    <property type="entry name" value="Profilin (actin-binding protein)"/>
    <property type="match status" value="1"/>
</dbReference>
<gene>
    <name evidence="1" type="ORF">KP79_PYT06627</name>
</gene>
<evidence type="ECO:0000313" key="1">
    <source>
        <dbReference type="EMBL" id="OWF43925.1"/>
    </source>
</evidence>
<evidence type="ECO:0008006" key="3">
    <source>
        <dbReference type="Google" id="ProtNLM"/>
    </source>
</evidence>